<name>A0A9N7VUM3_PLEPL</name>
<gene>
    <name evidence="1" type="ORF">PLEPLA_LOCUS45312</name>
</gene>
<keyword evidence="2" id="KW-1185">Reference proteome</keyword>
<protein>
    <submittedName>
        <fullName evidence="1">Uncharacterized protein</fullName>
    </submittedName>
</protein>
<dbReference type="Proteomes" id="UP001153269">
    <property type="component" value="Unassembled WGS sequence"/>
</dbReference>
<comment type="caution">
    <text evidence="1">The sequence shown here is derived from an EMBL/GenBank/DDBJ whole genome shotgun (WGS) entry which is preliminary data.</text>
</comment>
<accession>A0A9N7VUM3</accession>
<dbReference type="EMBL" id="CADEAL010004345">
    <property type="protein sequence ID" value="CAB1457488.1"/>
    <property type="molecule type" value="Genomic_DNA"/>
</dbReference>
<reference evidence="1" key="1">
    <citation type="submission" date="2020-03" db="EMBL/GenBank/DDBJ databases">
        <authorList>
            <person name="Weist P."/>
        </authorList>
    </citation>
    <scope>NUCLEOTIDE SEQUENCE</scope>
</reference>
<dbReference type="AlphaFoldDB" id="A0A9N7VUM3"/>
<sequence>MCSFCSCVPKGELTRSLKSRRKLQVPGTEPQGFEDSLQFVSQNHDDSRYLWKILTSSLVSDELLCSPRET</sequence>
<evidence type="ECO:0000313" key="1">
    <source>
        <dbReference type="EMBL" id="CAB1457488.1"/>
    </source>
</evidence>
<evidence type="ECO:0000313" key="2">
    <source>
        <dbReference type="Proteomes" id="UP001153269"/>
    </source>
</evidence>
<organism evidence="1 2">
    <name type="scientific">Pleuronectes platessa</name>
    <name type="common">European plaice</name>
    <dbReference type="NCBI Taxonomy" id="8262"/>
    <lineage>
        <taxon>Eukaryota</taxon>
        <taxon>Metazoa</taxon>
        <taxon>Chordata</taxon>
        <taxon>Craniata</taxon>
        <taxon>Vertebrata</taxon>
        <taxon>Euteleostomi</taxon>
        <taxon>Actinopterygii</taxon>
        <taxon>Neopterygii</taxon>
        <taxon>Teleostei</taxon>
        <taxon>Neoteleostei</taxon>
        <taxon>Acanthomorphata</taxon>
        <taxon>Carangaria</taxon>
        <taxon>Pleuronectiformes</taxon>
        <taxon>Pleuronectoidei</taxon>
        <taxon>Pleuronectidae</taxon>
        <taxon>Pleuronectes</taxon>
    </lineage>
</organism>
<proteinExistence type="predicted"/>